<dbReference type="Gene3D" id="1.10.30.10">
    <property type="entry name" value="High mobility group box domain"/>
    <property type="match status" value="1"/>
</dbReference>
<dbReference type="GO" id="GO:0003677">
    <property type="term" value="F:DNA binding"/>
    <property type="evidence" value="ECO:0007669"/>
    <property type="project" value="UniProtKB-UniRule"/>
</dbReference>
<dbReference type="PRINTS" id="PR00886">
    <property type="entry name" value="HIGHMOBLTY12"/>
</dbReference>
<dbReference type="PANTHER" id="PTHR46040:SF3">
    <property type="entry name" value="HIGH MOBILITY GROUP PROTEIN 2"/>
    <property type="match status" value="1"/>
</dbReference>
<dbReference type="InterPro" id="IPR019095">
    <property type="entry name" value="Mediator_Med18"/>
</dbReference>
<gene>
    <name evidence="7" type="primary">MED18</name>
</gene>
<keyword evidence="2" id="KW-0863">Zinc-finger</keyword>
<dbReference type="SUPFAM" id="SSF47095">
    <property type="entry name" value="HMG-box"/>
    <property type="match status" value="1"/>
</dbReference>
<feature type="region of interest" description="Disordered" evidence="8">
    <location>
        <begin position="1"/>
        <end position="20"/>
    </location>
</feature>
<evidence type="ECO:0000256" key="4">
    <source>
        <dbReference type="ARBA" id="ARBA00023125"/>
    </source>
</evidence>
<dbReference type="InterPro" id="IPR022755">
    <property type="entry name" value="Znf_C2H2_jaz"/>
</dbReference>
<evidence type="ECO:0000256" key="5">
    <source>
        <dbReference type="ARBA" id="ARBA00023242"/>
    </source>
</evidence>
<comment type="function">
    <text evidence="7">Component of the Mediator complex, a coactivator involved in the regulated transcription of nearly all RNA polymerase II-dependent genes. Mediator functions as a bridge to convey information from gene-specific regulatory proteins to the basal RNA polymerase II transcription machinery. Mediator is recruited to promoters by direct interactions with regulatory proteins and serves as a scaffold for the assembly of a functional preinitiation complex with RNA polymerase II and the general transcription factors.</text>
</comment>
<evidence type="ECO:0000256" key="2">
    <source>
        <dbReference type="ARBA" id="ARBA00022771"/>
    </source>
</evidence>
<evidence type="ECO:0000256" key="7">
    <source>
        <dbReference type="RuleBase" id="RU364150"/>
    </source>
</evidence>
<keyword evidence="1" id="KW-0479">Metal-binding</keyword>
<comment type="similarity">
    <text evidence="7">Belongs to the Mediator complex subunit 18 family.</text>
</comment>
<dbReference type="GO" id="GO:0008270">
    <property type="term" value="F:zinc ion binding"/>
    <property type="evidence" value="ECO:0007669"/>
    <property type="project" value="UniProtKB-KW"/>
</dbReference>
<accession>A0A914WRC8</accession>
<feature type="domain" description="HMG box" evidence="9">
    <location>
        <begin position="28"/>
        <end position="88"/>
    </location>
</feature>
<dbReference type="GO" id="GO:0003712">
    <property type="term" value="F:transcription coregulator activity"/>
    <property type="evidence" value="ECO:0007669"/>
    <property type="project" value="InterPro"/>
</dbReference>
<dbReference type="AlphaFoldDB" id="A0A914WRC8"/>
<comment type="subunit">
    <text evidence="7">Component of the Mediator complex.</text>
</comment>
<name>A0A914WRC8_9BILA</name>
<proteinExistence type="inferred from homology"/>
<keyword evidence="10" id="KW-1185">Reference proteome</keyword>
<keyword evidence="3" id="KW-0862">Zinc</keyword>
<dbReference type="WBParaSite" id="PSAMB.scaffold4853size13348.g25395.t1">
    <property type="protein sequence ID" value="PSAMB.scaffold4853size13348.g25395.t1"/>
    <property type="gene ID" value="PSAMB.scaffold4853size13348.g25395"/>
</dbReference>
<evidence type="ECO:0000313" key="10">
    <source>
        <dbReference type="Proteomes" id="UP000887566"/>
    </source>
</evidence>
<dbReference type="Pfam" id="PF00505">
    <property type="entry name" value="HMG_box"/>
    <property type="match status" value="1"/>
</dbReference>
<evidence type="ECO:0000256" key="8">
    <source>
        <dbReference type="SAM" id="MobiDB-lite"/>
    </source>
</evidence>
<evidence type="ECO:0000313" key="11">
    <source>
        <dbReference type="WBParaSite" id="PSAMB.scaffold4853size13348.g25395.t1"/>
    </source>
</evidence>
<keyword evidence="7" id="KW-0804">Transcription</keyword>
<keyword evidence="5 6" id="KW-0539">Nucleus</keyword>
<dbReference type="PANTHER" id="PTHR46040">
    <property type="entry name" value="HIGH MOBILITY GROUP PROTEIN 2"/>
    <property type="match status" value="1"/>
</dbReference>
<dbReference type="InterPro" id="IPR036910">
    <property type="entry name" value="HMG_box_dom_sf"/>
</dbReference>
<evidence type="ECO:0000256" key="3">
    <source>
        <dbReference type="ARBA" id="ARBA00022833"/>
    </source>
</evidence>
<protein>
    <recommendedName>
        <fullName evidence="7">Mediator of RNA polymerase II transcription subunit 18</fullName>
    </recommendedName>
    <alternativeName>
        <fullName evidence="7">Mediator complex subunit 18</fullName>
    </alternativeName>
</protein>
<keyword evidence="4 6" id="KW-0238">DNA-binding</keyword>
<evidence type="ECO:0000256" key="1">
    <source>
        <dbReference type="ARBA" id="ARBA00022723"/>
    </source>
</evidence>
<dbReference type="InterPro" id="IPR036236">
    <property type="entry name" value="Znf_C2H2_sf"/>
</dbReference>
<sequence>MERQVTGRTSRGAFSRAPAGHARPAGNLLFCKEKRLLVRRENPQLTFSELTKLLGAQWSAMSAKEKQMFFDKSSADKERYKRELEVYEANNSTSTASTTADGAARGLYCLSCDQYFNTSFNKEQHLLGKRHRLALIRTKRLSNKRLSTTHNTDQAPVDIETALFDFADKANEREVEIAFLIGAVEVATGRVFDLESKRQRLADTLSTMANQYQSQECVLYGSVLDNQKDYLIQRLKGLADPGTVEFHEQEMIFSLKTGNTTPDVTVVRLRRKWKQDRTSNISAWHFRYIGSPENDQKCPTIVRKTIDSLVDSNNMMEFIKALGL</sequence>
<dbReference type="Gene3D" id="3.30.160.60">
    <property type="entry name" value="Classic Zinc Finger"/>
    <property type="match status" value="1"/>
</dbReference>
<dbReference type="GO" id="GO:0016592">
    <property type="term" value="C:mediator complex"/>
    <property type="evidence" value="ECO:0007669"/>
    <property type="project" value="InterPro"/>
</dbReference>
<evidence type="ECO:0000259" key="9">
    <source>
        <dbReference type="PROSITE" id="PS50118"/>
    </source>
</evidence>
<comment type="subcellular location">
    <subcellularLocation>
        <location evidence="7">Nucleus</location>
    </subcellularLocation>
</comment>
<organism evidence="10 11">
    <name type="scientific">Plectus sambesii</name>
    <dbReference type="NCBI Taxonomy" id="2011161"/>
    <lineage>
        <taxon>Eukaryota</taxon>
        <taxon>Metazoa</taxon>
        <taxon>Ecdysozoa</taxon>
        <taxon>Nematoda</taxon>
        <taxon>Chromadorea</taxon>
        <taxon>Plectida</taxon>
        <taxon>Plectina</taxon>
        <taxon>Plectoidea</taxon>
        <taxon>Plectidae</taxon>
        <taxon>Plectus</taxon>
    </lineage>
</organism>
<dbReference type="Gene3D" id="2.40.320.10">
    <property type="entry name" value="Hypothetical Protein Pfu-838710-001"/>
    <property type="match status" value="1"/>
</dbReference>
<dbReference type="Pfam" id="PF09637">
    <property type="entry name" value="Med18"/>
    <property type="match status" value="1"/>
</dbReference>
<keyword evidence="7" id="KW-0805">Transcription regulation</keyword>
<dbReference type="GO" id="GO:0006357">
    <property type="term" value="P:regulation of transcription by RNA polymerase II"/>
    <property type="evidence" value="ECO:0007669"/>
    <property type="project" value="InterPro"/>
</dbReference>
<feature type="DNA-binding region" description="HMG box" evidence="6">
    <location>
        <begin position="28"/>
        <end position="88"/>
    </location>
</feature>
<dbReference type="InterPro" id="IPR009071">
    <property type="entry name" value="HMG_box_dom"/>
</dbReference>
<evidence type="ECO:0000256" key="6">
    <source>
        <dbReference type="PROSITE-ProRule" id="PRU00267"/>
    </source>
</evidence>
<keyword evidence="7" id="KW-0010">Activator</keyword>
<dbReference type="SUPFAM" id="SSF57667">
    <property type="entry name" value="beta-beta-alpha zinc fingers"/>
    <property type="match status" value="1"/>
</dbReference>
<reference evidence="11" key="1">
    <citation type="submission" date="2022-11" db="UniProtKB">
        <authorList>
            <consortium name="WormBaseParasite"/>
        </authorList>
    </citation>
    <scope>IDENTIFICATION</scope>
</reference>
<dbReference type="InterPro" id="IPR051965">
    <property type="entry name" value="ChromReg_NeuronalGeneExpr"/>
</dbReference>
<dbReference type="Pfam" id="PF12171">
    <property type="entry name" value="zf-C2H2_jaz"/>
    <property type="match status" value="1"/>
</dbReference>
<dbReference type="SMART" id="SM00398">
    <property type="entry name" value="HMG"/>
    <property type="match status" value="1"/>
</dbReference>
<dbReference type="Proteomes" id="UP000887566">
    <property type="component" value="Unplaced"/>
</dbReference>
<dbReference type="PROSITE" id="PS50118">
    <property type="entry name" value="HMG_BOX_2"/>
    <property type="match status" value="1"/>
</dbReference>